<proteinExistence type="predicted"/>
<keyword evidence="2" id="KW-0732">Signal</keyword>
<dbReference type="PROSITE" id="PS51257">
    <property type="entry name" value="PROKAR_LIPOPROTEIN"/>
    <property type="match status" value="1"/>
</dbReference>
<evidence type="ECO:0000256" key="1">
    <source>
        <dbReference type="SAM" id="Coils"/>
    </source>
</evidence>
<feature type="chain" id="PRO_5035291436" evidence="2">
    <location>
        <begin position="20"/>
        <end position="176"/>
    </location>
</feature>
<dbReference type="Proteomes" id="UP000642809">
    <property type="component" value="Unassembled WGS sequence"/>
</dbReference>
<evidence type="ECO:0000313" key="3">
    <source>
        <dbReference type="EMBL" id="GHB34341.1"/>
    </source>
</evidence>
<evidence type="ECO:0000313" key="4">
    <source>
        <dbReference type="Proteomes" id="UP000642809"/>
    </source>
</evidence>
<feature type="coiled-coil region" evidence="1">
    <location>
        <begin position="78"/>
        <end position="106"/>
    </location>
</feature>
<dbReference type="RefSeq" id="WP_189580046.1">
    <property type="nucleotide sequence ID" value="NZ_BMYF01000007.1"/>
</dbReference>
<evidence type="ECO:0000256" key="2">
    <source>
        <dbReference type="SAM" id="SignalP"/>
    </source>
</evidence>
<keyword evidence="1" id="KW-0175">Coiled coil</keyword>
<comment type="caution">
    <text evidence="3">The sequence shown here is derived from an EMBL/GenBank/DDBJ whole genome shotgun (WGS) entry which is preliminary data.</text>
</comment>
<name>A0A8J3CXI7_9BACT</name>
<reference evidence="3" key="1">
    <citation type="journal article" date="2014" name="Int. J. Syst. Evol. Microbiol.">
        <title>Complete genome sequence of Corynebacterium casei LMG S-19264T (=DSM 44701T), isolated from a smear-ripened cheese.</title>
        <authorList>
            <consortium name="US DOE Joint Genome Institute (JGI-PGF)"/>
            <person name="Walter F."/>
            <person name="Albersmeier A."/>
            <person name="Kalinowski J."/>
            <person name="Ruckert C."/>
        </authorList>
    </citation>
    <scope>NUCLEOTIDE SEQUENCE</scope>
    <source>
        <strain evidence="3">KCTC 23224</strain>
    </source>
</reference>
<gene>
    <name evidence="3" type="ORF">GCM10008106_14540</name>
</gene>
<keyword evidence="4" id="KW-1185">Reference proteome</keyword>
<reference evidence="3" key="2">
    <citation type="submission" date="2020-09" db="EMBL/GenBank/DDBJ databases">
        <authorList>
            <person name="Sun Q."/>
            <person name="Kim S."/>
        </authorList>
    </citation>
    <scope>NUCLEOTIDE SEQUENCE</scope>
    <source>
        <strain evidence="3">KCTC 23224</strain>
    </source>
</reference>
<organism evidence="3 4">
    <name type="scientific">Mongoliitalea lutea</name>
    <dbReference type="NCBI Taxonomy" id="849756"/>
    <lineage>
        <taxon>Bacteria</taxon>
        <taxon>Pseudomonadati</taxon>
        <taxon>Bacteroidota</taxon>
        <taxon>Cytophagia</taxon>
        <taxon>Cytophagales</taxon>
        <taxon>Cyclobacteriaceae</taxon>
        <taxon>Mongoliitalea</taxon>
    </lineage>
</organism>
<sequence>MKKVLIVGVLIASFLAACAGEKSIEQRFVFEADKIVDVETGDEYILEDIEEFTVVHTDGTVEKIPLEESPFYSGTFSAEYLEELNKRMEDRKLQLLEAKKQKIKDARKARYAEVSDEELLKKFKTGHADGLELGIQMDMIAELIDRGVISEDEAPVMLEIEPELVDLDIIIDAPVM</sequence>
<feature type="signal peptide" evidence="2">
    <location>
        <begin position="1"/>
        <end position="19"/>
    </location>
</feature>
<dbReference type="AlphaFoldDB" id="A0A8J3CXI7"/>
<accession>A0A8J3CXI7</accession>
<dbReference type="EMBL" id="BMYF01000007">
    <property type="protein sequence ID" value="GHB34341.1"/>
    <property type="molecule type" value="Genomic_DNA"/>
</dbReference>
<protein>
    <submittedName>
        <fullName evidence="3">Uncharacterized protein</fullName>
    </submittedName>
</protein>